<protein>
    <submittedName>
        <fullName evidence="1">Uncharacterized protein</fullName>
    </submittedName>
</protein>
<name>A0A5M6CXA7_9FLAO</name>
<gene>
    <name evidence="1" type="ORF">F0460_02455</name>
</gene>
<evidence type="ECO:0000313" key="1">
    <source>
        <dbReference type="EMBL" id="KAA5537555.1"/>
    </source>
</evidence>
<dbReference type="AlphaFoldDB" id="A0A5M6CXA7"/>
<dbReference type="RefSeq" id="WP_150009942.1">
    <property type="nucleotide sequence ID" value="NZ_VWSG01000002.1"/>
</dbReference>
<proteinExistence type="predicted"/>
<evidence type="ECO:0000313" key="2">
    <source>
        <dbReference type="Proteomes" id="UP000325141"/>
    </source>
</evidence>
<dbReference type="Proteomes" id="UP000325141">
    <property type="component" value="Unassembled WGS sequence"/>
</dbReference>
<reference evidence="1 2" key="1">
    <citation type="submission" date="2019-09" db="EMBL/GenBank/DDBJ databases">
        <title>Genome sequence and assembly of Flavobacterium sp.</title>
        <authorList>
            <person name="Chhetri G."/>
        </authorList>
    </citation>
    <scope>NUCLEOTIDE SEQUENCE [LARGE SCALE GENOMIC DNA]</scope>
    <source>
        <strain evidence="1 2">SNL9</strain>
    </source>
</reference>
<organism evidence="1 2">
    <name type="scientific">Paenimyroides baculatum</name>
    <dbReference type="NCBI Taxonomy" id="2608000"/>
    <lineage>
        <taxon>Bacteria</taxon>
        <taxon>Pseudomonadati</taxon>
        <taxon>Bacteroidota</taxon>
        <taxon>Flavobacteriia</taxon>
        <taxon>Flavobacteriales</taxon>
        <taxon>Flavobacteriaceae</taxon>
        <taxon>Paenimyroides</taxon>
    </lineage>
</organism>
<accession>A0A5M6CXA7</accession>
<sequence>MKSSNHTIPTEINDSLKQFILNAIRISNVYMVFYTPIANSSLKLLTLVVAKDTDGDTLAGLHSQIKVLDALTRHDTLISVNYHTVAPHHSQLHFSFLQLHLQPCFIVYADQPKRWNSLFQNFYGNDKQKASALFANHIKAVEHRVKEAVVMLVEPLVKQQLYQAAHIALLETFSYYIDVLKNILLPKSVHQDFNEQEFTGFVDVYYPELSKNLKRIAKIKTVSFNDQSEYLIRHSHESLIEKITKRVVELQTGCFKSLNKFYIKRLESQVPYTVREESVLLKQLVSFLTNCYKIDAVYLLSTNRSIKPDSDNTYKFNLLLIAPALRIQQHDVLAHKVSHYFKGRVEVFCVIHTLEWLQNNCNRFQLFFKEFIIPQNLLHLRNNLTINDNVLKTNSTLDIKQLQKQYWNERLTYVSPWFIAFQQKNLVYQSGHILLLKSMFQHLVLGLLYQKVQYVPAMYSCKYLMQLLEAFLPEVYDVCVQTDDVKQILDLLNTSMSFYPRSDGGLPTHNQLDFTKALCLCEKLYNHAAT</sequence>
<keyword evidence="2" id="KW-1185">Reference proteome</keyword>
<dbReference type="EMBL" id="VWSG01000002">
    <property type="protein sequence ID" value="KAA5537555.1"/>
    <property type="molecule type" value="Genomic_DNA"/>
</dbReference>
<comment type="caution">
    <text evidence="1">The sequence shown here is derived from an EMBL/GenBank/DDBJ whole genome shotgun (WGS) entry which is preliminary data.</text>
</comment>